<organism evidence="3 4">
    <name type="scientific">Prorocentrum cordatum</name>
    <dbReference type="NCBI Taxonomy" id="2364126"/>
    <lineage>
        <taxon>Eukaryota</taxon>
        <taxon>Sar</taxon>
        <taxon>Alveolata</taxon>
        <taxon>Dinophyceae</taxon>
        <taxon>Prorocentrales</taxon>
        <taxon>Prorocentraceae</taxon>
        <taxon>Prorocentrum</taxon>
    </lineage>
</organism>
<evidence type="ECO:0000256" key="1">
    <source>
        <dbReference type="SAM" id="MobiDB-lite"/>
    </source>
</evidence>
<name>A0ABN9SS19_9DINO</name>
<comment type="caution">
    <text evidence="3">The sequence shown here is derived from an EMBL/GenBank/DDBJ whole genome shotgun (WGS) entry which is preliminary data.</text>
</comment>
<dbReference type="EMBL" id="CAUYUJ010012858">
    <property type="protein sequence ID" value="CAK0834705.1"/>
    <property type="molecule type" value="Genomic_DNA"/>
</dbReference>
<evidence type="ECO:0000313" key="3">
    <source>
        <dbReference type="EMBL" id="CAK0834705.1"/>
    </source>
</evidence>
<accession>A0ABN9SS19</accession>
<dbReference type="SUPFAM" id="SSF143990">
    <property type="entry name" value="YbiA-like"/>
    <property type="match status" value="1"/>
</dbReference>
<evidence type="ECO:0000313" key="4">
    <source>
        <dbReference type="Proteomes" id="UP001189429"/>
    </source>
</evidence>
<feature type="compositionally biased region" description="Gly residues" evidence="1">
    <location>
        <begin position="217"/>
        <end position="231"/>
    </location>
</feature>
<feature type="domain" description="NADAR" evidence="2">
    <location>
        <begin position="47"/>
        <end position="147"/>
    </location>
</feature>
<dbReference type="Proteomes" id="UP001189429">
    <property type="component" value="Unassembled WGS sequence"/>
</dbReference>
<reference evidence="3" key="1">
    <citation type="submission" date="2023-10" db="EMBL/GenBank/DDBJ databases">
        <authorList>
            <person name="Chen Y."/>
            <person name="Shah S."/>
            <person name="Dougan E. K."/>
            <person name="Thang M."/>
            <person name="Chan C."/>
        </authorList>
    </citation>
    <scope>NUCLEOTIDE SEQUENCE [LARGE SCALE GENOMIC DNA]</scope>
</reference>
<gene>
    <name evidence="3" type="ORF">PCOR1329_LOCUS32065</name>
</gene>
<keyword evidence="4" id="KW-1185">Reference proteome</keyword>
<protein>
    <recommendedName>
        <fullName evidence="2">NADAR domain-containing protein</fullName>
    </recommendedName>
</protein>
<proteinExistence type="predicted"/>
<sequence>MIEGASEVPGHADRGLGTTAQQLAQTWKAISGPRDVVEFYGHGRHARQFACFSNFYDQRDDPFWFSVSNQLDCKVELPEDRRRVSCAFSEKAIMLCKAAVMGDVQTYVEICEARRPHQAKTLGRRVQNFNGTLWDRVVCHVAFHVVYENRGTNISPVPRDAVRAAGHGRPPDRGGHHLATGIRSGASASTWATPERGTPPRGAYTRLGAHGRPPGPARGGRAGAGAGPREG</sequence>
<dbReference type="Pfam" id="PF08719">
    <property type="entry name" value="NADAR"/>
    <property type="match status" value="1"/>
</dbReference>
<dbReference type="Gene3D" id="1.10.357.40">
    <property type="entry name" value="YbiA-like"/>
    <property type="match status" value="1"/>
</dbReference>
<evidence type="ECO:0000259" key="2">
    <source>
        <dbReference type="Pfam" id="PF08719"/>
    </source>
</evidence>
<dbReference type="InterPro" id="IPR037238">
    <property type="entry name" value="YbiA-like_sf"/>
</dbReference>
<feature type="region of interest" description="Disordered" evidence="1">
    <location>
        <begin position="164"/>
        <end position="231"/>
    </location>
</feature>
<dbReference type="InterPro" id="IPR012816">
    <property type="entry name" value="NADAR"/>
</dbReference>